<gene>
    <name evidence="1" type="ORF">H9882_07165</name>
</gene>
<sequence>MKRIITISREHCTGGLEIARQVAKELDIPFYDKELIRLAAKESGLSEESIAAVEKRHSTSLLYSLYTMGSELPLNDQVYMIQARIIEDLAHHSPCVIVGRCADYVLRNRSDVLRVFIHAPMEYRKQYAVEHGLFAKDAESRIVEMSIAKEDKRRAGYYNYYTQNRWGEARYYDLCLNAQLGQDVCAALIEKAAKGQ</sequence>
<accession>A0A948T305</accession>
<dbReference type="GO" id="GO:0016301">
    <property type="term" value="F:kinase activity"/>
    <property type="evidence" value="ECO:0007669"/>
    <property type="project" value="UniProtKB-KW"/>
</dbReference>
<dbReference type="Pfam" id="PF13189">
    <property type="entry name" value="Cytidylate_kin2"/>
    <property type="match status" value="1"/>
</dbReference>
<keyword evidence="1" id="KW-0418">Kinase</keyword>
<organism evidence="1 2">
    <name type="scientific">Candidatus Allofournierella pullistercoris</name>
    <dbReference type="NCBI Taxonomy" id="2838597"/>
    <lineage>
        <taxon>Bacteria</taxon>
        <taxon>Bacillati</taxon>
        <taxon>Bacillota</taxon>
        <taxon>Clostridia</taxon>
        <taxon>Eubacteriales</taxon>
        <taxon>Oscillospiraceae</taxon>
        <taxon>Allofournierella</taxon>
    </lineage>
</organism>
<name>A0A948T305_9FIRM</name>
<evidence type="ECO:0000313" key="1">
    <source>
        <dbReference type="EMBL" id="MBU3806652.1"/>
    </source>
</evidence>
<keyword evidence="1" id="KW-0808">Transferase</keyword>
<protein>
    <submittedName>
        <fullName evidence="1">Cytidylate kinase-like family protein</fullName>
    </submittedName>
</protein>
<evidence type="ECO:0000313" key="2">
    <source>
        <dbReference type="Proteomes" id="UP000713596"/>
    </source>
</evidence>
<proteinExistence type="predicted"/>
<reference evidence="1" key="1">
    <citation type="journal article" date="2021" name="PeerJ">
        <title>Extensive microbial diversity within the chicken gut microbiome revealed by metagenomics and culture.</title>
        <authorList>
            <person name="Gilroy R."/>
            <person name="Ravi A."/>
            <person name="Getino M."/>
            <person name="Pursley I."/>
            <person name="Horton D.L."/>
            <person name="Alikhan N.F."/>
            <person name="Baker D."/>
            <person name="Gharbi K."/>
            <person name="Hall N."/>
            <person name="Watson M."/>
            <person name="Adriaenssens E.M."/>
            <person name="Foster-Nyarko E."/>
            <person name="Jarju S."/>
            <person name="Secka A."/>
            <person name="Antonio M."/>
            <person name="Oren A."/>
            <person name="Chaudhuri R.R."/>
            <person name="La Ragione R."/>
            <person name="Hildebrand F."/>
            <person name="Pallen M.J."/>
        </authorList>
    </citation>
    <scope>NUCLEOTIDE SEQUENCE</scope>
    <source>
        <strain evidence="1">B5_2728</strain>
    </source>
</reference>
<comment type="caution">
    <text evidence="1">The sequence shown here is derived from an EMBL/GenBank/DDBJ whole genome shotgun (WGS) entry which is preliminary data.</text>
</comment>
<dbReference type="Gene3D" id="3.40.50.300">
    <property type="entry name" value="P-loop containing nucleotide triphosphate hydrolases"/>
    <property type="match status" value="1"/>
</dbReference>
<dbReference type="Proteomes" id="UP000713596">
    <property type="component" value="Unassembled WGS sequence"/>
</dbReference>
<dbReference type="InterPro" id="IPR027417">
    <property type="entry name" value="P-loop_NTPase"/>
</dbReference>
<dbReference type="AlphaFoldDB" id="A0A948T305"/>
<dbReference type="EMBL" id="JAHLFP010000062">
    <property type="protein sequence ID" value="MBU3806652.1"/>
    <property type="molecule type" value="Genomic_DNA"/>
</dbReference>
<reference evidence="1" key="2">
    <citation type="submission" date="2021-04" db="EMBL/GenBank/DDBJ databases">
        <authorList>
            <person name="Gilroy R."/>
        </authorList>
    </citation>
    <scope>NUCLEOTIDE SEQUENCE</scope>
    <source>
        <strain evidence="1">B5_2728</strain>
    </source>
</reference>